<name>A0A401Z0X5_9ACTN</name>
<dbReference type="PROSITE" id="PS00012">
    <property type="entry name" value="PHOSPHOPANTETHEINE"/>
    <property type="match status" value="1"/>
</dbReference>
<dbReference type="InterPro" id="IPR036736">
    <property type="entry name" value="ACP-like_sf"/>
</dbReference>
<dbReference type="InterPro" id="IPR006162">
    <property type="entry name" value="Ppantetheine_attach_site"/>
</dbReference>
<reference evidence="1 2" key="1">
    <citation type="submission" date="2018-12" db="EMBL/GenBank/DDBJ databases">
        <title>Draft genome sequence of Embleya hyalina NBRC 13850T.</title>
        <authorList>
            <person name="Komaki H."/>
            <person name="Hosoyama A."/>
            <person name="Kimura A."/>
            <person name="Ichikawa N."/>
            <person name="Tamura T."/>
        </authorList>
    </citation>
    <scope>NUCLEOTIDE SEQUENCE [LARGE SCALE GENOMIC DNA]</scope>
    <source>
        <strain evidence="1 2">NBRC 13850</strain>
    </source>
</reference>
<protein>
    <submittedName>
        <fullName evidence="1">Uncharacterized protein</fullName>
    </submittedName>
</protein>
<evidence type="ECO:0000313" key="2">
    <source>
        <dbReference type="Proteomes" id="UP000286931"/>
    </source>
</evidence>
<comment type="caution">
    <text evidence="1">The sequence shown here is derived from an EMBL/GenBank/DDBJ whole genome shotgun (WGS) entry which is preliminary data.</text>
</comment>
<dbReference type="Gene3D" id="1.10.1200.10">
    <property type="entry name" value="ACP-like"/>
    <property type="match status" value="1"/>
</dbReference>
<sequence length="88" mass="9341">MRADPLRERVATLIADVSGGEVSAHEVLESTGPLTASGVSSLTFLRLIDALEGEFDVFFDLDADLDFVEDLDSLVAHLTRHGVAVGDG</sequence>
<accession>A0A401Z0X5</accession>
<organism evidence="1 2">
    <name type="scientific">Embleya hyalina</name>
    <dbReference type="NCBI Taxonomy" id="516124"/>
    <lineage>
        <taxon>Bacteria</taxon>
        <taxon>Bacillati</taxon>
        <taxon>Actinomycetota</taxon>
        <taxon>Actinomycetes</taxon>
        <taxon>Kitasatosporales</taxon>
        <taxon>Streptomycetaceae</taxon>
        <taxon>Embleya</taxon>
    </lineage>
</organism>
<dbReference type="AlphaFoldDB" id="A0A401Z0X5"/>
<gene>
    <name evidence="1" type="ORF">EHYA_08214</name>
</gene>
<dbReference type="RefSeq" id="WP_126642214.1">
    <property type="nucleotide sequence ID" value="NZ_BIFH01000040.1"/>
</dbReference>
<dbReference type="EMBL" id="BIFH01000040">
    <property type="protein sequence ID" value="GCE00488.1"/>
    <property type="molecule type" value="Genomic_DNA"/>
</dbReference>
<proteinExistence type="predicted"/>
<keyword evidence="2" id="KW-1185">Reference proteome</keyword>
<evidence type="ECO:0000313" key="1">
    <source>
        <dbReference type="EMBL" id="GCE00488.1"/>
    </source>
</evidence>
<dbReference type="OrthoDB" id="3404602at2"/>
<dbReference type="Proteomes" id="UP000286931">
    <property type="component" value="Unassembled WGS sequence"/>
</dbReference>
<dbReference type="SUPFAM" id="SSF47336">
    <property type="entry name" value="ACP-like"/>
    <property type="match status" value="1"/>
</dbReference>